<dbReference type="InterPro" id="IPR011990">
    <property type="entry name" value="TPR-like_helical_dom_sf"/>
</dbReference>
<evidence type="ECO:0000256" key="5">
    <source>
        <dbReference type="SAM" id="SignalP"/>
    </source>
</evidence>
<feature type="region of interest" description="Disordered" evidence="4">
    <location>
        <begin position="142"/>
        <end position="175"/>
    </location>
</feature>
<feature type="compositionally biased region" description="Low complexity" evidence="4">
    <location>
        <begin position="150"/>
        <end position="160"/>
    </location>
</feature>
<feature type="signal peptide" evidence="5">
    <location>
        <begin position="1"/>
        <end position="26"/>
    </location>
</feature>
<dbReference type="PROSITE" id="PS50005">
    <property type="entry name" value="TPR"/>
    <property type="match status" value="5"/>
</dbReference>
<accession>A0A1G5NUY0</accession>
<keyword evidence="5" id="KW-0732">Signal</keyword>
<evidence type="ECO:0000256" key="1">
    <source>
        <dbReference type="ARBA" id="ARBA00022737"/>
    </source>
</evidence>
<dbReference type="PANTHER" id="PTHR45586:SF1">
    <property type="entry name" value="LIPOPOLYSACCHARIDE ASSEMBLY PROTEIN B"/>
    <property type="match status" value="1"/>
</dbReference>
<dbReference type="InterPro" id="IPR051012">
    <property type="entry name" value="CellSynth/LPSAsmb/PSIAsmb"/>
</dbReference>
<dbReference type="InterPro" id="IPR019734">
    <property type="entry name" value="TPR_rpt"/>
</dbReference>
<keyword evidence="2 3" id="KW-0802">TPR repeat</keyword>
<dbReference type="RefSeq" id="WP_092813834.1">
    <property type="nucleotide sequence ID" value="NZ_FMVW01000006.1"/>
</dbReference>
<evidence type="ECO:0000256" key="2">
    <source>
        <dbReference type="ARBA" id="ARBA00022803"/>
    </source>
</evidence>
<dbReference type="InterPro" id="IPR030887">
    <property type="entry name" value="Beta-barrel_YaiO"/>
</dbReference>
<sequence length="597" mass="65461">MPVIAPPHAVLLGLLLAFCSVAPARAQAPETLYEEGVRYRLEGRFDDAERMLQEALSEQPKNVDALVQLGFVQLAQGKNEDAQATFERVLVLSPNYEDARYGLAQLAFRNGNLDEAENLTNQVLAAQPENADAQALADNVARAREAQKTSAASPPEAVPTVPAPPEPAPAKPTPEEIAQAKRKRLAGLIAEATRLRLDGRSAAAETRYRKALSLAPEDADILVALGLVTANQDKLTEAREFFGRALRLAPSYTDARLGLARLALRADDTAEARRLAEEAKAREPESIETELLLARIDIAEGDLTSADARYEALARRTNDNAEVMVGLGDTRFRQWRFDEARAAYERAHEIAPDDPVTAGRLEREPPKRWRFTAGSEYSALTENRPHWTDSVAVLSYRLSPAATVTGETRLATRNNSTDLQIGARIDYAFSDAFAANASIAATPRADFLARVALGAGMAWRIAEDGPTGGPLFLEMQTRHEFSADSEVTSLFPAIKAAIVDERLTFKVTWVHARDDDSTVSNGYILRTDLAATDRFRLFAGYADAPEISEGSLFETRTFFGGVSFDPVDWVTINAAIAHERRDAFERNSFALNFSTRF</sequence>
<feature type="repeat" description="TPR" evidence="3">
    <location>
        <begin position="321"/>
        <end position="354"/>
    </location>
</feature>
<feature type="chain" id="PRO_5011654563" evidence="5">
    <location>
        <begin position="27"/>
        <end position="597"/>
    </location>
</feature>
<dbReference type="SUPFAM" id="SSF48452">
    <property type="entry name" value="TPR-like"/>
    <property type="match status" value="2"/>
</dbReference>
<evidence type="ECO:0000313" key="7">
    <source>
        <dbReference type="Proteomes" id="UP000199347"/>
    </source>
</evidence>
<proteinExistence type="predicted"/>
<evidence type="ECO:0000256" key="3">
    <source>
        <dbReference type="PROSITE-ProRule" id="PRU00339"/>
    </source>
</evidence>
<dbReference type="STRING" id="1120955.SAMN03080610_02603"/>
<keyword evidence="1" id="KW-0677">Repeat</keyword>
<dbReference type="SMART" id="SM00028">
    <property type="entry name" value="TPR"/>
    <property type="match status" value="7"/>
</dbReference>
<keyword evidence="7" id="KW-1185">Reference proteome</keyword>
<dbReference type="Gene3D" id="1.25.40.10">
    <property type="entry name" value="Tetratricopeptide repeat domain"/>
    <property type="match status" value="3"/>
</dbReference>
<dbReference type="NCBIfam" id="TIGR04390">
    <property type="entry name" value="OMP_YaiO_dom"/>
    <property type="match status" value="1"/>
</dbReference>
<organism evidence="6 7">
    <name type="scientific">Afifella marina DSM 2698</name>
    <dbReference type="NCBI Taxonomy" id="1120955"/>
    <lineage>
        <taxon>Bacteria</taxon>
        <taxon>Pseudomonadati</taxon>
        <taxon>Pseudomonadota</taxon>
        <taxon>Alphaproteobacteria</taxon>
        <taxon>Hyphomicrobiales</taxon>
        <taxon>Afifellaceae</taxon>
        <taxon>Afifella</taxon>
    </lineage>
</organism>
<dbReference type="Pfam" id="PF14559">
    <property type="entry name" value="TPR_19"/>
    <property type="match status" value="3"/>
</dbReference>
<feature type="repeat" description="TPR" evidence="3">
    <location>
        <begin position="63"/>
        <end position="96"/>
    </location>
</feature>
<feature type="repeat" description="TPR" evidence="3">
    <location>
        <begin position="97"/>
        <end position="130"/>
    </location>
</feature>
<reference evidence="6 7" key="1">
    <citation type="submission" date="2016-10" db="EMBL/GenBank/DDBJ databases">
        <authorList>
            <person name="de Groot N.N."/>
        </authorList>
    </citation>
    <scope>NUCLEOTIDE SEQUENCE [LARGE SCALE GENOMIC DNA]</scope>
    <source>
        <strain evidence="6 7">DSM 2698</strain>
    </source>
</reference>
<gene>
    <name evidence="6" type="ORF">SAMN03080610_02603</name>
</gene>
<name>A0A1G5NUY0_AFIMA</name>
<protein>
    <submittedName>
        <fullName evidence="6">Outer membrane protein, YaiO family</fullName>
    </submittedName>
</protein>
<feature type="repeat" description="TPR" evidence="3">
    <location>
        <begin position="219"/>
        <end position="252"/>
    </location>
</feature>
<dbReference type="OrthoDB" id="8038200at2"/>
<feature type="repeat" description="TPR" evidence="3">
    <location>
        <begin position="29"/>
        <end position="62"/>
    </location>
</feature>
<evidence type="ECO:0000313" key="6">
    <source>
        <dbReference type="EMBL" id="SCZ40541.1"/>
    </source>
</evidence>
<dbReference type="Proteomes" id="UP000199347">
    <property type="component" value="Unassembled WGS sequence"/>
</dbReference>
<evidence type="ECO:0000256" key="4">
    <source>
        <dbReference type="SAM" id="MobiDB-lite"/>
    </source>
</evidence>
<feature type="compositionally biased region" description="Pro residues" evidence="4">
    <location>
        <begin position="161"/>
        <end position="172"/>
    </location>
</feature>
<dbReference type="EMBL" id="FMVW01000006">
    <property type="protein sequence ID" value="SCZ40541.1"/>
    <property type="molecule type" value="Genomic_DNA"/>
</dbReference>
<dbReference type="AlphaFoldDB" id="A0A1G5NUY0"/>
<dbReference type="PANTHER" id="PTHR45586">
    <property type="entry name" value="TPR REPEAT-CONTAINING PROTEIN PA4667"/>
    <property type="match status" value="1"/>
</dbReference>